<dbReference type="InterPro" id="IPR002059">
    <property type="entry name" value="CSP_DNA-bd"/>
</dbReference>
<evidence type="ECO:0000313" key="2">
    <source>
        <dbReference type="EMBL" id="TWF71557.1"/>
    </source>
</evidence>
<dbReference type="InterPro" id="IPR012340">
    <property type="entry name" value="NA-bd_OB-fold"/>
</dbReference>
<accession>A0A561S9N8</accession>
<dbReference type="Proteomes" id="UP000317940">
    <property type="component" value="Unassembled WGS sequence"/>
</dbReference>
<dbReference type="RefSeq" id="WP_145911758.1">
    <property type="nucleotide sequence ID" value="NZ_BAAAMZ010000023.1"/>
</dbReference>
<name>A0A561S9N8_9ACTN</name>
<feature type="domain" description="CSD" evidence="1">
    <location>
        <begin position="4"/>
        <end position="67"/>
    </location>
</feature>
<evidence type="ECO:0000259" key="1">
    <source>
        <dbReference type="PROSITE" id="PS51857"/>
    </source>
</evidence>
<dbReference type="InterPro" id="IPR011129">
    <property type="entry name" value="CSD"/>
</dbReference>
<dbReference type="AlphaFoldDB" id="A0A561S9N8"/>
<proteinExistence type="predicted"/>
<sequence>MSDRASGVVKWFNQARGYGYIDADDGSEVRVAKEALDDFPFLTEGLRVTYLPVADADGSVHAEHVRVVE</sequence>
<protein>
    <submittedName>
        <fullName evidence="2">CspA family cold shock protein</fullName>
    </submittedName>
</protein>
<keyword evidence="3" id="KW-1185">Reference proteome</keyword>
<reference evidence="2 3" key="1">
    <citation type="submission" date="2019-06" db="EMBL/GenBank/DDBJ databases">
        <title>Sequencing the genomes of 1000 actinobacteria strains.</title>
        <authorList>
            <person name="Klenk H.-P."/>
        </authorList>
    </citation>
    <scope>NUCLEOTIDE SEQUENCE [LARGE SCALE GENOMIC DNA]</scope>
    <source>
        <strain evidence="2 3">DSM 44826</strain>
    </source>
</reference>
<dbReference type="SMART" id="SM00357">
    <property type="entry name" value="CSP"/>
    <property type="match status" value="1"/>
</dbReference>
<dbReference type="SUPFAM" id="SSF50249">
    <property type="entry name" value="Nucleic acid-binding proteins"/>
    <property type="match status" value="1"/>
</dbReference>
<dbReference type="PROSITE" id="PS51857">
    <property type="entry name" value="CSD_2"/>
    <property type="match status" value="1"/>
</dbReference>
<comment type="caution">
    <text evidence="2">The sequence shown here is derived from an EMBL/GenBank/DDBJ whole genome shotgun (WGS) entry which is preliminary data.</text>
</comment>
<dbReference type="Gene3D" id="2.40.50.140">
    <property type="entry name" value="Nucleic acid-binding proteins"/>
    <property type="match status" value="1"/>
</dbReference>
<organism evidence="2 3">
    <name type="scientific">Kitasatospora viridis</name>
    <dbReference type="NCBI Taxonomy" id="281105"/>
    <lineage>
        <taxon>Bacteria</taxon>
        <taxon>Bacillati</taxon>
        <taxon>Actinomycetota</taxon>
        <taxon>Actinomycetes</taxon>
        <taxon>Kitasatosporales</taxon>
        <taxon>Streptomycetaceae</taxon>
        <taxon>Kitasatospora</taxon>
    </lineage>
</organism>
<gene>
    <name evidence="2" type="ORF">FHX73_19187</name>
</gene>
<dbReference type="EMBL" id="VIWT01000009">
    <property type="protein sequence ID" value="TWF71557.1"/>
    <property type="molecule type" value="Genomic_DNA"/>
</dbReference>
<dbReference type="GO" id="GO:0003676">
    <property type="term" value="F:nucleic acid binding"/>
    <property type="evidence" value="ECO:0007669"/>
    <property type="project" value="InterPro"/>
</dbReference>
<dbReference type="OrthoDB" id="4260714at2"/>
<dbReference type="CDD" id="cd04458">
    <property type="entry name" value="CSP_CDS"/>
    <property type="match status" value="1"/>
</dbReference>
<dbReference type="Pfam" id="PF00313">
    <property type="entry name" value="CSD"/>
    <property type="match status" value="1"/>
</dbReference>
<evidence type="ECO:0000313" key="3">
    <source>
        <dbReference type="Proteomes" id="UP000317940"/>
    </source>
</evidence>